<feature type="domain" description="Glycoside hydrolase family 5" evidence="6">
    <location>
        <begin position="52"/>
        <end position="372"/>
    </location>
</feature>
<keyword evidence="5" id="KW-0732">Signal</keyword>
<gene>
    <name evidence="8" type="ORF">EHYA_01455</name>
</gene>
<proteinExistence type="inferred from homology"/>
<dbReference type="OrthoDB" id="4771662at2"/>
<comment type="caution">
    <text evidence="8">The sequence shown here is derived from an EMBL/GenBank/DDBJ whole genome shotgun (WGS) entry which is preliminary data.</text>
</comment>
<reference evidence="8 9" key="1">
    <citation type="submission" date="2018-12" db="EMBL/GenBank/DDBJ databases">
        <title>Draft genome sequence of Embleya hyalina NBRC 13850T.</title>
        <authorList>
            <person name="Komaki H."/>
            <person name="Hosoyama A."/>
            <person name="Kimura A."/>
            <person name="Ichikawa N."/>
            <person name="Tamura T."/>
        </authorList>
    </citation>
    <scope>NUCLEOTIDE SEQUENCE [LARGE SCALE GENOMIC DNA]</scope>
    <source>
        <strain evidence="8 9">NBRC 13850</strain>
    </source>
</reference>
<evidence type="ECO:0000313" key="9">
    <source>
        <dbReference type="Proteomes" id="UP000286931"/>
    </source>
</evidence>
<dbReference type="Proteomes" id="UP000286931">
    <property type="component" value="Unassembled WGS sequence"/>
</dbReference>
<keyword evidence="2 4" id="KW-0378">Hydrolase</keyword>
<dbReference type="AlphaFoldDB" id="A0A401YGR1"/>
<evidence type="ECO:0000256" key="4">
    <source>
        <dbReference type="RuleBase" id="RU361153"/>
    </source>
</evidence>
<dbReference type="InterPro" id="IPR001547">
    <property type="entry name" value="Glyco_hydro_5"/>
</dbReference>
<evidence type="ECO:0000259" key="6">
    <source>
        <dbReference type="Pfam" id="PF00150"/>
    </source>
</evidence>
<feature type="signal peptide" evidence="5">
    <location>
        <begin position="1"/>
        <end position="30"/>
    </location>
</feature>
<dbReference type="Gene3D" id="3.20.20.80">
    <property type="entry name" value="Glycosidases"/>
    <property type="match status" value="1"/>
</dbReference>
<dbReference type="PANTHER" id="PTHR31308:SF3">
    <property type="entry name" value="ENDOGLYCOCERAMIDASE"/>
    <property type="match status" value="1"/>
</dbReference>
<protein>
    <submittedName>
        <fullName evidence="8">Endoglycosylceramidase</fullName>
    </submittedName>
</protein>
<evidence type="ECO:0000256" key="1">
    <source>
        <dbReference type="ARBA" id="ARBA00005641"/>
    </source>
</evidence>
<dbReference type="InterPro" id="IPR052066">
    <property type="entry name" value="Glycosphingolipid_Hydrolases"/>
</dbReference>
<accession>A0A401YGR1</accession>
<dbReference type="SUPFAM" id="SSF51445">
    <property type="entry name" value="(Trans)glycosidases"/>
    <property type="match status" value="1"/>
</dbReference>
<dbReference type="Gene3D" id="2.60.40.1180">
    <property type="entry name" value="Golgi alpha-mannosidase II"/>
    <property type="match status" value="1"/>
</dbReference>
<evidence type="ECO:0000313" key="8">
    <source>
        <dbReference type="EMBL" id="GCD93804.1"/>
    </source>
</evidence>
<dbReference type="GO" id="GO:0000272">
    <property type="term" value="P:polysaccharide catabolic process"/>
    <property type="evidence" value="ECO:0007669"/>
    <property type="project" value="InterPro"/>
</dbReference>
<sequence length="480" mass="53600">MRVPTRTRLLGAATLVGGLLLAGLPGPAYAQGGHHGRGPDKITVGDRTFIADEHGRATQWRGFNIGDKAHRGAQAFRDVTENQFRELSTRGFNLARVLFFWDDLEPRPGRYDRDYLARIGRILDWAEKYHVKVILDAHQDVYGPYFSDHRGNPEWTTRDEGLPYEPVPGDWFAEYYTPGVQAAFDHLYQDRDLRRAQAAMWTRVAAAFGRHPAVLGYDLMNEPMGRFLDGEDIPTAAARLESTRITDMWNRLTDAIRLVDRRNWIFVEPTPIVGLGVPTALGPISDDKVAYAPHFYETAMETGADYDPAGGFIENYEAAITAYPKANKLPLIVGEWGPPDQSLPNIPLFYRRMTAAMDRFGTGWAGWQWCNGGGYCTFDADGRMKPNNTLLIQPYARAVAGNPESYTYDIDTRTYTLTFTARRGTDAPTEITLPKDVYAQPPTIRATGPGRARVNTHGTTTHIDTPTPGRYTVTIVPKGG</sequence>
<comment type="similarity">
    <text evidence="1 4">Belongs to the glycosyl hydrolase 5 (cellulase A) family.</text>
</comment>
<evidence type="ECO:0000256" key="2">
    <source>
        <dbReference type="ARBA" id="ARBA00022801"/>
    </source>
</evidence>
<feature type="domain" description="Glycoside hydrolase family 5 C-terminal" evidence="7">
    <location>
        <begin position="394"/>
        <end position="474"/>
    </location>
</feature>
<dbReference type="InterPro" id="IPR041036">
    <property type="entry name" value="GH5_C"/>
</dbReference>
<dbReference type="GO" id="GO:1901136">
    <property type="term" value="P:carbohydrate derivative catabolic process"/>
    <property type="evidence" value="ECO:0007669"/>
    <property type="project" value="UniProtKB-ARBA"/>
</dbReference>
<organism evidence="8 9">
    <name type="scientific">Embleya hyalina</name>
    <dbReference type="NCBI Taxonomy" id="516124"/>
    <lineage>
        <taxon>Bacteria</taxon>
        <taxon>Bacillati</taxon>
        <taxon>Actinomycetota</taxon>
        <taxon>Actinomycetes</taxon>
        <taxon>Kitasatosporales</taxon>
        <taxon>Streptomycetaceae</taxon>
        <taxon>Embleya</taxon>
    </lineage>
</organism>
<dbReference type="PANTHER" id="PTHR31308">
    <property type="match status" value="1"/>
</dbReference>
<dbReference type="InterPro" id="IPR013780">
    <property type="entry name" value="Glyco_hydro_b"/>
</dbReference>
<dbReference type="EMBL" id="BIFH01000014">
    <property type="protein sequence ID" value="GCD93804.1"/>
    <property type="molecule type" value="Genomic_DNA"/>
</dbReference>
<dbReference type="GO" id="GO:0016042">
    <property type="term" value="P:lipid catabolic process"/>
    <property type="evidence" value="ECO:0007669"/>
    <property type="project" value="UniProtKB-ARBA"/>
</dbReference>
<evidence type="ECO:0000259" key="7">
    <source>
        <dbReference type="Pfam" id="PF18564"/>
    </source>
</evidence>
<dbReference type="GO" id="GO:0004553">
    <property type="term" value="F:hydrolase activity, hydrolyzing O-glycosyl compounds"/>
    <property type="evidence" value="ECO:0007669"/>
    <property type="project" value="InterPro"/>
</dbReference>
<dbReference type="InterPro" id="IPR017853">
    <property type="entry name" value="GH"/>
</dbReference>
<evidence type="ECO:0000256" key="5">
    <source>
        <dbReference type="SAM" id="SignalP"/>
    </source>
</evidence>
<feature type="chain" id="PRO_5019447160" evidence="5">
    <location>
        <begin position="31"/>
        <end position="480"/>
    </location>
</feature>
<evidence type="ECO:0000256" key="3">
    <source>
        <dbReference type="ARBA" id="ARBA00023295"/>
    </source>
</evidence>
<keyword evidence="3 4" id="KW-0326">Glycosidase</keyword>
<dbReference type="RefSeq" id="WP_126636031.1">
    <property type="nucleotide sequence ID" value="NZ_BIFH01000014.1"/>
</dbReference>
<keyword evidence="9" id="KW-1185">Reference proteome</keyword>
<dbReference type="Pfam" id="PF18564">
    <property type="entry name" value="Glyco_hydro_5_C"/>
    <property type="match status" value="1"/>
</dbReference>
<dbReference type="Pfam" id="PF00150">
    <property type="entry name" value="Cellulase"/>
    <property type="match status" value="1"/>
</dbReference>
<name>A0A401YGR1_9ACTN</name>